<keyword evidence="2" id="KW-1185">Reference proteome</keyword>
<gene>
    <name evidence="1" type="ORF">OMO_00303</name>
</gene>
<evidence type="ECO:0000313" key="1">
    <source>
        <dbReference type="EMBL" id="ESK62654.1"/>
    </source>
</evidence>
<organism evidence="1 2">
    <name type="scientific">Enterococcus cecorum DSM 20682 = ATCC 43198</name>
    <dbReference type="NCBI Taxonomy" id="1121864"/>
    <lineage>
        <taxon>Bacteria</taxon>
        <taxon>Bacillati</taxon>
        <taxon>Bacillota</taxon>
        <taxon>Bacilli</taxon>
        <taxon>Lactobacillales</taxon>
        <taxon>Enterococcaceae</taxon>
        <taxon>Enterococcus</taxon>
    </lineage>
</organism>
<evidence type="ECO:0000313" key="2">
    <source>
        <dbReference type="Proteomes" id="UP000017415"/>
    </source>
</evidence>
<dbReference type="EMBL" id="AHYS01000001">
    <property type="protein sequence ID" value="ESK62654.1"/>
    <property type="molecule type" value="Genomic_DNA"/>
</dbReference>
<dbReference type="AlphaFoldDB" id="S1R550"/>
<sequence length="33" mass="3854">MDKQTELHRIQQEFTDLADLLAAIGDEIRQELI</sequence>
<accession>S1R550</accession>
<dbReference type="Proteomes" id="UP000017415">
    <property type="component" value="Unassembled WGS sequence"/>
</dbReference>
<dbReference type="STRING" id="44008.GCA_001318175_00667"/>
<protein>
    <submittedName>
        <fullName evidence="1">Uncharacterized protein</fullName>
    </submittedName>
</protein>
<dbReference type="HOGENOM" id="CLU_3381684_0_0_9"/>
<comment type="caution">
    <text evidence="1">The sequence shown here is derived from an EMBL/GenBank/DDBJ whole genome shotgun (WGS) entry which is preliminary data.</text>
</comment>
<reference evidence="1 2" key="1">
    <citation type="submission" date="2013-10" db="EMBL/GenBank/DDBJ databases">
        <title>The Genome Sequence of Enterococcus cecorum DSM 20682 (= ATCC 43198) (Illumina assembly).</title>
        <authorList>
            <consortium name="The Broad Institute Genomics Platform"/>
            <consortium name="The Broad Institute Genome Sequencing Center for Infectious Disease"/>
            <person name="Earl A."/>
            <person name="Russ C."/>
            <person name="Gilmore M."/>
            <person name="Surin D."/>
            <person name="Walker B."/>
            <person name="Young S."/>
            <person name="Zeng Q."/>
            <person name="Gargeya S."/>
            <person name="Fitzgerald M."/>
            <person name="Haas B."/>
            <person name="Abouelleil A."/>
            <person name="Allen A.W."/>
            <person name="Alvarado L."/>
            <person name="Arachchi H.M."/>
            <person name="Berlin A.M."/>
            <person name="Chapman S.B."/>
            <person name="Gainer-Dewar J."/>
            <person name="Goldberg J."/>
            <person name="Griggs A."/>
            <person name="Gujja S."/>
            <person name="Hansen M."/>
            <person name="Howarth C."/>
            <person name="Imamovic A."/>
            <person name="Ireland A."/>
            <person name="Larimer J."/>
            <person name="McCowan C."/>
            <person name="Murphy C."/>
            <person name="Pearson M."/>
            <person name="Poon T.W."/>
            <person name="Priest M."/>
            <person name="Roberts A."/>
            <person name="Saif S."/>
            <person name="Shea T."/>
            <person name="Sisk P."/>
            <person name="Sykes S."/>
            <person name="Wortman J."/>
            <person name="Nusbaum C."/>
            <person name="Birren B."/>
        </authorList>
    </citation>
    <scope>NUCLEOTIDE SEQUENCE [LARGE SCALE GENOMIC DNA]</scope>
    <source>
        <strain evidence="1 2">ATCC 43198</strain>
    </source>
</reference>
<name>S1R550_9ENTE</name>
<proteinExistence type="predicted"/>